<evidence type="ECO:0000256" key="1">
    <source>
        <dbReference type="SAM" id="MobiDB-lite"/>
    </source>
</evidence>
<gene>
    <name evidence="2" type="primary">PLEST005390</name>
    <name evidence="2" type="ORF">PLESTB_001492800</name>
</gene>
<keyword evidence="3" id="KW-1185">Reference proteome</keyword>
<comment type="caution">
    <text evidence="2">The sequence shown here is derived from an EMBL/GenBank/DDBJ whole genome shotgun (WGS) entry which is preliminary data.</text>
</comment>
<feature type="compositionally biased region" description="Gly residues" evidence="1">
    <location>
        <begin position="156"/>
        <end position="169"/>
    </location>
</feature>
<name>A0A9W6F7T3_9CHLO</name>
<feature type="compositionally biased region" description="Basic residues" evidence="1">
    <location>
        <begin position="89"/>
        <end position="100"/>
    </location>
</feature>
<feature type="region of interest" description="Disordered" evidence="1">
    <location>
        <begin position="1"/>
        <end position="169"/>
    </location>
</feature>
<protein>
    <submittedName>
        <fullName evidence="2">Uncharacterized protein</fullName>
    </submittedName>
</protein>
<sequence length="169" mass="17910">MHVVRQYDSTELRSWAGSLPTQTKPDPEIRTSRSRNPETNKFVVYLQSQSTLPPRRLPVMRARPVPGPEPGAGGPAANLRNSRTGNRASRPRLRPSRQRASRAPSHSPSPSHPTPCSYPRTLGGNPRQRLPGSAEGGAALPPRPPSLASTQIANTGRGGGPGGAGSNPP</sequence>
<proteinExistence type="predicted"/>
<dbReference type="Proteomes" id="UP001165080">
    <property type="component" value="Unassembled WGS sequence"/>
</dbReference>
<dbReference type="EMBL" id="BRXU01000028">
    <property type="protein sequence ID" value="GLC59489.1"/>
    <property type="molecule type" value="Genomic_DNA"/>
</dbReference>
<dbReference type="AlphaFoldDB" id="A0A9W6F7T3"/>
<reference evidence="2 3" key="1">
    <citation type="journal article" date="2023" name="Commun. Biol.">
        <title>Reorganization of the ancestral sex-determining regions during the evolution of trioecy in Pleodorina starrii.</title>
        <authorList>
            <person name="Takahashi K."/>
            <person name="Suzuki S."/>
            <person name="Kawai-Toyooka H."/>
            <person name="Yamamoto K."/>
            <person name="Hamaji T."/>
            <person name="Ootsuki R."/>
            <person name="Yamaguchi H."/>
            <person name="Kawachi M."/>
            <person name="Higashiyama T."/>
            <person name="Nozaki H."/>
        </authorList>
    </citation>
    <scope>NUCLEOTIDE SEQUENCE [LARGE SCALE GENOMIC DNA]</scope>
    <source>
        <strain evidence="2 3">NIES-4479</strain>
    </source>
</reference>
<accession>A0A9W6F7T3</accession>
<organism evidence="2 3">
    <name type="scientific">Pleodorina starrii</name>
    <dbReference type="NCBI Taxonomy" id="330485"/>
    <lineage>
        <taxon>Eukaryota</taxon>
        <taxon>Viridiplantae</taxon>
        <taxon>Chlorophyta</taxon>
        <taxon>core chlorophytes</taxon>
        <taxon>Chlorophyceae</taxon>
        <taxon>CS clade</taxon>
        <taxon>Chlamydomonadales</taxon>
        <taxon>Volvocaceae</taxon>
        <taxon>Pleodorina</taxon>
    </lineage>
</organism>
<evidence type="ECO:0000313" key="3">
    <source>
        <dbReference type="Proteomes" id="UP001165080"/>
    </source>
</evidence>
<evidence type="ECO:0000313" key="2">
    <source>
        <dbReference type="EMBL" id="GLC59489.1"/>
    </source>
</evidence>
<feature type="compositionally biased region" description="Basic and acidic residues" evidence="1">
    <location>
        <begin position="25"/>
        <end position="38"/>
    </location>
</feature>